<name>A0AAX3BCN0_9SPIR</name>
<keyword evidence="3" id="KW-1185">Reference proteome</keyword>
<evidence type="ECO:0000313" key="2">
    <source>
        <dbReference type="EMBL" id="URA09911.1"/>
    </source>
</evidence>
<feature type="region of interest" description="Disordered" evidence="1">
    <location>
        <begin position="1"/>
        <end position="49"/>
    </location>
</feature>
<protein>
    <submittedName>
        <fullName evidence="2">Uncharacterized protein</fullName>
    </submittedName>
</protein>
<organism evidence="2 3">
    <name type="scientific">Thermospira aquatica</name>
    <dbReference type="NCBI Taxonomy" id="2828656"/>
    <lineage>
        <taxon>Bacteria</taxon>
        <taxon>Pseudomonadati</taxon>
        <taxon>Spirochaetota</taxon>
        <taxon>Spirochaetia</taxon>
        <taxon>Brevinematales</taxon>
        <taxon>Thermospiraceae</taxon>
        <taxon>Thermospira</taxon>
    </lineage>
</organism>
<dbReference type="AlphaFoldDB" id="A0AAX3BCN0"/>
<dbReference type="RefSeq" id="WP_271435044.1">
    <property type="nucleotide sequence ID" value="NZ_CP073355.1"/>
</dbReference>
<sequence length="111" mass="12679">MARQARQPWLDKLANRGSTSSPTVARQARQPWLDKLANRGSTSSPTGIGVAMFERRPIYRETAKQYQKASKKEKMEILDYFVRITSLKIETMPPGSWEQHGKTIYVGKKLP</sequence>
<proteinExistence type="predicted"/>
<dbReference type="EMBL" id="CP073355">
    <property type="protein sequence ID" value="URA09911.1"/>
    <property type="molecule type" value="Genomic_DNA"/>
</dbReference>
<reference evidence="2" key="1">
    <citation type="submission" date="2021-04" db="EMBL/GenBank/DDBJ databases">
        <authorList>
            <person name="Postec A."/>
        </authorList>
    </citation>
    <scope>NUCLEOTIDE SEQUENCE</scope>
    <source>
        <strain evidence="2">F1F22</strain>
    </source>
</reference>
<reference evidence="2" key="2">
    <citation type="submission" date="2022-06" db="EMBL/GenBank/DDBJ databases">
        <title>Thermospira aquatica gen. nov., sp. nov.</title>
        <authorList>
            <person name="Ben Ali Gam Z."/>
            <person name="Labat M."/>
        </authorList>
    </citation>
    <scope>NUCLEOTIDE SEQUENCE</scope>
    <source>
        <strain evidence="2">F1F22</strain>
    </source>
</reference>
<evidence type="ECO:0000256" key="1">
    <source>
        <dbReference type="SAM" id="MobiDB-lite"/>
    </source>
</evidence>
<evidence type="ECO:0000313" key="3">
    <source>
        <dbReference type="Proteomes" id="UP001056539"/>
    </source>
</evidence>
<dbReference type="Proteomes" id="UP001056539">
    <property type="component" value="Chromosome"/>
</dbReference>
<gene>
    <name evidence="2" type="ORF">KDW03_10565</name>
</gene>
<accession>A0AAX3BCN0</accession>
<dbReference type="KEGG" id="taqu:KDW03_10565"/>